<feature type="region of interest" description="Disordered" evidence="4">
    <location>
        <begin position="286"/>
        <end position="309"/>
    </location>
</feature>
<name>A0A6A4WVE0_AMPAM</name>
<dbReference type="InterPro" id="IPR013819">
    <property type="entry name" value="LipOase_C"/>
</dbReference>
<reference evidence="6 7" key="1">
    <citation type="submission" date="2019-07" db="EMBL/GenBank/DDBJ databases">
        <title>Draft genome assembly of a fouling barnacle, Amphibalanus amphitrite (Darwin, 1854): The first reference genome for Thecostraca.</title>
        <authorList>
            <person name="Kim W."/>
        </authorList>
    </citation>
    <scope>NUCLEOTIDE SEQUENCE [LARGE SCALE GENOMIC DNA]</scope>
    <source>
        <strain evidence="6">SNU_AA5</strain>
        <tissue evidence="6">Soma without cirri and trophi</tissue>
    </source>
</reference>
<evidence type="ECO:0000313" key="7">
    <source>
        <dbReference type="Proteomes" id="UP000440578"/>
    </source>
</evidence>
<comment type="caution">
    <text evidence="6">The sequence shown here is derived from an EMBL/GenBank/DDBJ whole genome shotgun (WGS) entry which is preliminary data.</text>
</comment>
<dbReference type="Gene3D" id="3.10.450.60">
    <property type="match status" value="1"/>
</dbReference>
<dbReference type="Pfam" id="PF00305">
    <property type="entry name" value="Lipoxygenase"/>
    <property type="match status" value="1"/>
</dbReference>
<evidence type="ECO:0000256" key="1">
    <source>
        <dbReference type="ARBA" id="ARBA00022723"/>
    </source>
</evidence>
<dbReference type="EMBL" id="VIIS01000420">
    <property type="protein sequence ID" value="KAF0309259.1"/>
    <property type="molecule type" value="Genomic_DNA"/>
</dbReference>
<sequence>MPVSAGAGVSGGDDPGLMGALAVPAPAGPLVAEPAGAAAGAARPAAGAGGLRARFDSGAATISSCGSPPARLCTGRPSCSAGADGEDSDPADDGTARFRVSVTLARREMAGEKVQLRLQLEDYDNVLTRPVLVPIGRGLVQNVFVLVHDQTEIPLGEVGVINLAWKLVSDGPGVDPGREPEPEPEEEPEREEEPDPQPEREPEPQPEPQPQPQPELEADQEQEPEPEPEAMDYNELGNEANDDQNAAEADMPEPGRDRHRSSSGSGAEQPAWRVPLMGALGAHHQRLYRGSDPERRRAPPPPAERRERRRRRLEMVRWSGRPLAVYVIEVLVYDRRLRGAQRPPVRFPVDRWLRGPVYRLSPLDCSLPQEVEDPSQVTLRQAELLYKTDTYGYRPLRFDGAPIEVPDIPDEEKFYNMHEAFHTAREGVVEMWSDFADSEDKWICFSEMERTFRPSALETNIANVWATDEWFGNQRLAGPDSFLITLCTKIPEKLGVDDAMLRPFLCGLTLNEALQRRRLFIVDLEILDGLQAIPGSEICAPVALFFLNGSEDLVPVAIQLHQNKGPDNPVFLPSDDVCLWVTAKMFYNCSEAQHHHLWLLAVPLLLLESLTVAVHRALSPSHPVFRLLAPYLHRRLEGANLARRHLLTAAGWLDRCGQLTPDSRRQLIARILERWRLDRDGVVPRQVAARGVADPSVLPHYPYRDDATALHAAIERYVRTSLRAVYDDERRLDGDWELFQWRRELGNTEQAGGCRINGVRGDCIVGFYRLDEVVDVVTAIISTCSVGHAAASRSAFAQYSLPANYPLRLLGRPPRSKELLPDMLSTMVSLVSGPRAARETAALARLLTSMSPNVVREYSSRHLWLPAAVEAEEEMWEEMKGVAEEGDKRNAEARFPYRCLTASCDELMYEGMWS</sequence>
<dbReference type="SUPFAM" id="SSF48484">
    <property type="entry name" value="Lipoxigenase"/>
    <property type="match status" value="1"/>
</dbReference>
<dbReference type="GO" id="GO:0016702">
    <property type="term" value="F:oxidoreductase activity, acting on single donors with incorporation of molecular oxygen, incorporation of two atoms of oxygen"/>
    <property type="evidence" value="ECO:0007669"/>
    <property type="project" value="InterPro"/>
</dbReference>
<dbReference type="PANTHER" id="PTHR11771">
    <property type="entry name" value="LIPOXYGENASE"/>
    <property type="match status" value="1"/>
</dbReference>
<dbReference type="AlphaFoldDB" id="A0A6A4WVE0"/>
<dbReference type="InterPro" id="IPR000907">
    <property type="entry name" value="LipOase"/>
</dbReference>
<protein>
    <submittedName>
        <fullName evidence="6">Allene oxide synthase-lipoxygenase protein</fullName>
    </submittedName>
</protein>
<keyword evidence="3" id="KW-0560">Oxidoreductase</keyword>
<dbReference type="Gene3D" id="1.20.245.10">
    <property type="entry name" value="Lipoxygenase-1, Domain 5"/>
    <property type="match status" value="1"/>
</dbReference>
<evidence type="ECO:0000256" key="4">
    <source>
        <dbReference type="SAM" id="MobiDB-lite"/>
    </source>
</evidence>
<feature type="region of interest" description="Disordered" evidence="4">
    <location>
        <begin position="169"/>
        <end position="270"/>
    </location>
</feature>
<keyword evidence="2" id="KW-0223">Dioxygenase</keyword>
<dbReference type="GO" id="GO:0034440">
    <property type="term" value="P:lipid oxidation"/>
    <property type="evidence" value="ECO:0007669"/>
    <property type="project" value="InterPro"/>
</dbReference>
<gene>
    <name evidence="6" type="primary">AOSL_3</name>
    <name evidence="6" type="ORF">FJT64_019607</name>
</gene>
<feature type="compositionally biased region" description="Acidic residues" evidence="4">
    <location>
        <begin position="182"/>
        <end position="196"/>
    </location>
</feature>
<evidence type="ECO:0000256" key="2">
    <source>
        <dbReference type="ARBA" id="ARBA00022964"/>
    </source>
</evidence>
<dbReference type="InterPro" id="IPR036226">
    <property type="entry name" value="LipOase_C_sf"/>
</dbReference>
<accession>A0A6A4WVE0</accession>
<dbReference type="GO" id="GO:0046872">
    <property type="term" value="F:metal ion binding"/>
    <property type="evidence" value="ECO:0007669"/>
    <property type="project" value="UniProtKB-KW"/>
</dbReference>
<evidence type="ECO:0000259" key="5">
    <source>
        <dbReference type="PROSITE" id="PS51393"/>
    </source>
</evidence>
<evidence type="ECO:0000256" key="3">
    <source>
        <dbReference type="ARBA" id="ARBA00023002"/>
    </source>
</evidence>
<feature type="region of interest" description="Disordered" evidence="4">
    <location>
        <begin position="63"/>
        <end position="94"/>
    </location>
</feature>
<proteinExistence type="predicted"/>
<feature type="compositionally biased region" description="Acidic residues" evidence="4">
    <location>
        <begin position="216"/>
        <end position="232"/>
    </location>
</feature>
<organism evidence="6 7">
    <name type="scientific">Amphibalanus amphitrite</name>
    <name type="common">Striped barnacle</name>
    <name type="synonym">Balanus amphitrite</name>
    <dbReference type="NCBI Taxonomy" id="1232801"/>
    <lineage>
        <taxon>Eukaryota</taxon>
        <taxon>Metazoa</taxon>
        <taxon>Ecdysozoa</taxon>
        <taxon>Arthropoda</taxon>
        <taxon>Crustacea</taxon>
        <taxon>Multicrustacea</taxon>
        <taxon>Cirripedia</taxon>
        <taxon>Thoracica</taxon>
        <taxon>Thoracicalcarea</taxon>
        <taxon>Balanomorpha</taxon>
        <taxon>Balanoidea</taxon>
        <taxon>Balanidae</taxon>
        <taxon>Amphibalaninae</taxon>
        <taxon>Amphibalanus</taxon>
    </lineage>
</organism>
<keyword evidence="7" id="KW-1185">Reference proteome</keyword>
<keyword evidence="1" id="KW-0479">Metal-binding</keyword>
<dbReference type="OrthoDB" id="6330879at2759"/>
<dbReference type="Proteomes" id="UP000440578">
    <property type="component" value="Unassembled WGS sequence"/>
</dbReference>
<dbReference type="PROSITE" id="PS51393">
    <property type="entry name" value="LIPOXYGENASE_3"/>
    <property type="match status" value="1"/>
</dbReference>
<evidence type="ECO:0000313" key="6">
    <source>
        <dbReference type="EMBL" id="KAF0309259.1"/>
    </source>
</evidence>
<feature type="domain" description="Lipoxygenase" evidence="5">
    <location>
        <begin position="365"/>
        <end position="914"/>
    </location>
</feature>